<name>A0ABV7HSD7_9GAMM</name>
<dbReference type="InterPro" id="IPR040794">
    <property type="entry name" value="CE2_N"/>
</dbReference>
<dbReference type="Gene3D" id="3.40.50.1110">
    <property type="entry name" value="SGNH hydrolase"/>
    <property type="match status" value="1"/>
</dbReference>
<protein>
    <submittedName>
        <fullName evidence="4">GDSL-type esterase/lipase family protein</fullName>
    </submittedName>
</protein>
<dbReference type="Gene3D" id="2.60.120.260">
    <property type="entry name" value="Galactose-binding domain-like"/>
    <property type="match status" value="1"/>
</dbReference>
<dbReference type="RefSeq" id="WP_382418084.1">
    <property type="nucleotide sequence ID" value="NZ_AP031500.1"/>
</dbReference>
<dbReference type="Proteomes" id="UP001595548">
    <property type="component" value="Unassembled WGS sequence"/>
</dbReference>
<dbReference type="CDD" id="cd01831">
    <property type="entry name" value="Endoglucanase_E_like"/>
    <property type="match status" value="1"/>
</dbReference>
<feature type="domain" description="Carbohydrate esterase 2 N-terminal" evidence="3">
    <location>
        <begin position="46"/>
        <end position="149"/>
    </location>
</feature>
<dbReference type="Pfam" id="PF17996">
    <property type="entry name" value="CE2_N"/>
    <property type="match status" value="1"/>
</dbReference>
<dbReference type="PANTHER" id="PTHR37834">
    <property type="entry name" value="GDSL-LIKE LIPASE/ACYLHYDROLASE DOMAIN PROTEIN (AFU_ORTHOLOGUE AFUA_2G00620)"/>
    <property type="match status" value="1"/>
</dbReference>
<evidence type="ECO:0000259" key="3">
    <source>
        <dbReference type="Pfam" id="PF17996"/>
    </source>
</evidence>
<dbReference type="PANTHER" id="PTHR37834:SF2">
    <property type="entry name" value="ESTERASE, SGNH HYDROLASE-TYPE"/>
    <property type="match status" value="1"/>
</dbReference>
<proteinExistence type="predicted"/>
<feature type="signal peptide" evidence="1">
    <location>
        <begin position="1"/>
        <end position="29"/>
    </location>
</feature>
<keyword evidence="5" id="KW-1185">Reference proteome</keyword>
<feature type="chain" id="PRO_5045887818" evidence="1">
    <location>
        <begin position="30"/>
        <end position="358"/>
    </location>
</feature>
<evidence type="ECO:0000256" key="1">
    <source>
        <dbReference type="SAM" id="SignalP"/>
    </source>
</evidence>
<keyword evidence="1" id="KW-0732">Signal</keyword>
<evidence type="ECO:0000313" key="4">
    <source>
        <dbReference type="EMBL" id="MFC3156722.1"/>
    </source>
</evidence>
<organism evidence="4 5">
    <name type="scientific">Gilvimarinus japonicus</name>
    <dbReference type="NCBI Taxonomy" id="1796469"/>
    <lineage>
        <taxon>Bacteria</taxon>
        <taxon>Pseudomonadati</taxon>
        <taxon>Pseudomonadota</taxon>
        <taxon>Gammaproteobacteria</taxon>
        <taxon>Cellvibrionales</taxon>
        <taxon>Cellvibrionaceae</taxon>
        <taxon>Gilvimarinus</taxon>
    </lineage>
</organism>
<dbReference type="InterPro" id="IPR052762">
    <property type="entry name" value="PCW_deacetylase/CE"/>
</dbReference>
<dbReference type="InterPro" id="IPR037461">
    <property type="entry name" value="CtCE2-like_dom"/>
</dbReference>
<reference evidence="5" key="1">
    <citation type="journal article" date="2019" name="Int. J. Syst. Evol. Microbiol.">
        <title>The Global Catalogue of Microorganisms (GCM) 10K type strain sequencing project: providing services to taxonomists for standard genome sequencing and annotation.</title>
        <authorList>
            <consortium name="The Broad Institute Genomics Platform"/>
            <consortium name="The Broad Institute Genome Sequencing Center for Infectious Disease"/>
            <person name="Wu L."/>
            <person name="Ma J."/>
        </authorList>
    </citation>
    <scope>NUCLEOTIDE SEQUENCE [LARGE SCALE GENOMIC DNA]</scope>
    <source>
        <strain evidence="5">KCTC 52141</strain>
    </source>
</reference>
<dbReference type="InterPro" id="IPR013830">
    <property type="entry name" value="SGNH_hydro"/>
</dbReference>
<dbReference type="EMBL" id="JBHRTL010000031">
    <property type="protein sequence ID" value="MFC3156722.1"/>
    <property type="molecule type" value="Genomic_DNA"/>
</dbReference>
<comment type="caution">
    <text evidence="4">The sequence shown here is derived from an EMBL/GenBank/DDBJ whole genome shotgun (WGS) entry which is preliminary data.</text>
</comment>
<feature type="domain" description="SGNH hydrolase-type esterase" evidence="2">
    <location>
        <begin position="158"/>
        <end position="321"/>
    </location>
</feature>
<accession>A0ABV7HSD7</accession>
<sequence>MNNNKCMIGALALSVAIVSAILSTVPAQAQEPQAAKVFSGDSVRLLGRFDRREPGRAAFSWPGSAILFRFEGTTAKIRLASSADIRFLVEVDGEPSELWVKAGEADYSLVAGLANAPHRVRLTRLAETFAGVTTLTSDPVTDGKLLTPPTPSSRRLLVIGDSITAGYGVEGTSKDCSYSQATSTPLLAYAGVAARQLNADIHIIAWSGIGVWRSYGEEEPINPTIGERRKLTLGDDFDSAWDSSRFRPDAVVIAIGTNDFWQGSAPGYRAAMSQFVSQVQADYPGRPVYLMVSPMLTGDARAAQKADLEAIASGVVQVADFGKIKPEDGYGCDYHPNTITQKRLAGELVDTLEEDLGW</sequence>
<dbReference type="SUPFAM" id="SSF52266">
    <property type="entry name" value="SGNH hydrolase"/>
    <property type="match status" value="1"/>
</dbReference>
<dbReference type="Pfam" id="PF13472">
    <property type="entry name" value="Lipase_GDSL_2"/>
    <property type="match status" value="1"/>
</dbReference>
<dbReference type="InterPro" id="IPR036514">
    <property type="entry name" value="SGNH_hydro_sf"/>
</dbReference>
<evidence type="ECO:0000259" key="2">
    <source>
        <dbReference type="Pfam" id="PF13472"/>
    </source>
</evidence>
<gene>
    <name evidence="4" type="ORF">ACFOEB_16035</name>
</gene>
<evidence type="ECO:0000313" key="5">
    <source>
        <dbReference type="Proteomes" id="UP001595548"/>
    </source>
</evidence>